<dbReference type="InterPro" id="IPR037069">
    <property type="entry name" value="AcylCoA_DH/ox_N_sf"/>
</dbReference>
<evidence type="ECO:0000256" key="5">
    <source>
        <dbReference type="ARBA" id="ARBA00023002"/>
    </source>
</evidence>
<dbReference type="Pfam" id="PF00441">
    <property type="entry name" value="Acyl-CoA_dh_1"/>
    <property type="match status" value="1"/>
</dbReference>
<dbReference type="SUPFAM" id="SSF56645">
    <property type="entry name" value="Acyl-CoA dehydrogenase NM domain-like"/>
    <property type="match status" value="1"/>
</dbReference>
<evidence type="ECO:0000313" key="7">
    <source>
        <dbReference type="EMBL" id="MDR5652777.1"/>
    </source>
</evidence>
<dbReference type="RefSeq" id="WP_310457023.1">
    <property type="nucleotide sequence ID" value="NZ_JAVKPH010000008.1"/>
</dbReference>
<dbReference type="InterPro" id="IPR036250">
    <property type="entry name" value="AcylCo_DH-like_C"/>
</dbReference>
<evidence type="ECO:0000256" key="2">
    <source>
        <dbReference type="ARBA" id="ARBA00009347"/>
    </source>
</evidence>
<protein>
    <submittedName>
        <fullName evidence="7">Acyl-CoA dehydrogenase family protein</fullName>
    </submittedName>
</protein>
<feature type="domain" description="Acyl-CoA dehydrogenase/oxidase C-terminal" evidence="6">
    <location>
        <begin position="192"/>
        <end position="304"/>
    </location>
</feature>
<gene>
    <name evidence="7" type="ORF">RGD00_09190</name>
</gene>
<keyword evidence="4" id="KW-0274">FAD</keyword>
<dbReference type="PANTHER" id="PTHR43884:SF20">
    <property type="entry name" value="ACYL-COA DEHYDROGENASE FADE28"/>
    <property type="match status" value="1"/>
</dbReference>
<dbReference type="PANTHER" id="PTHR43884">
    <property type="entry name" value="ACYL-COA DEHYDROGENASE"/>
    <property type="match status" value="1"/>
</dbReference>
<organism evidence="7 8">
    <name type="scientific">Ruixingdingia sedimenti</name>
    <dbReference type="NCBI Taxonomy" id="3073604"/>
    <lineage>
        <taxon>Bacteria</taxon>
        <taxon>Pseudomonadati</taxon>
        <taxon>Pseudomonadota</taxon>
        <taxon>Alphaproteobacteria</taxon>
        <taxon>Rhodobacterales</taxon>
        <taxon>Paracoccaceae</taxon>
        <taxon>Ruixingdingia</taxon>
    </lineage>
</organism>
<sequence>MSDLVADTGRRLFGAHAEALRAAAPPQADATAPFPAALWADIEAAGLPLALLSEDQGGFGLDAAEALQLVQIAAAHAAPVPLAETMLANWLLAAAGLDPAEGPAAVVSGLTLAGGRVTGKAPRVPWGRDAAVVVALAGDRLMRLTTGWQVDESHNIAAEPRDTLTFDTPADTQAAAPVSADTLHALMAMLRAQALAGALDAALNRTVAYANERMQFGRAIGKFQAIQQSLAVMATEVAAARAGAGMAAAALPLARSDARAFTMAAAAAKLRAGEAAGIAAGIAHQVHGAIGFTAEYPLHPLTRRLWAWRDECGSESQWAGILGDLACTLGPRGFWPFLTGTEAA</sequence>
<reference evidence="7 8" key="1">
    <citation type="submission" date="2023-09" db="EMBL/GenBank/DDBJ databases">
        <title>Xinfangfangia sedmenti sp. nov., isolated the sedment.</title>
        <authorList>
            <person name="Xu L."/>
        </authorList>
    </citation>
    <scope>NUCLEOTIDE SEQUENCE [LARGE SCALE GENOMIC DNA]</scope>
    <source>
        <strain evidence="7 8">LG-4</strain>
    </source>
</reference>
<evidence type="ECO:0000259" key="6">
    <source>
        <dbReference type="Pfam" id="PF00441"/>
    </source>
</evidence>
<evidence type="ECO:0000256" key="4">
    <source>
        <dbReference type="ARBA" id="ARBA00022827"/>
    </source>
</evidence>
<dbReference type="Proteomes" id="UP001247754">
    <property type="component" value="Unassembled WGS sequence"/>
</dbReference>
<keyword evidence="8" id="KW-1185">Reference proteome</keyword>
<comment type="similarity">
    <text evidence="2">Belongs to the acyl-CoA dehydrogenase family.</text>
</comment>
<comment type="caution">
    <text evidence="7">The sequence shown here is derived from an EMBL/GenBank/DDBJ whole genome shotgun (WGS) entry which is preliminary data.</text>
</comment>
<evidence type="ECO:0000256" key="3">
    <source>
        <dbReference type="ARBA" id="ARBA00022630"/>
    </source>
</evidence>
<keyword evidence="5" id="KW-0560">Oxidoreductase</keyword>
<dbReference type="SUPFAM" id="SSF47203">
    <property type="entry name" value="Acyl-CoA dehydrogenase C-terminal domain-like"/>
    <property type="match status" value="1"/>
</dbReference>
<dbReference type="EMBL" id="JAVKPH010000008">
    <property type="protein sequence ID" value="MDR5652777.1"/>
    <property type="molecule type" value="Genomic_DNA"/>
</dbReference>
<dbReference type="InterPro" id="IPR009075">
    <property type="entry name" value="AcylCo_DH/oxidase_C"/>
</dbReference>
<keyword evidence="3" id="KW-0285">Flavoprotein</keyword>
<dbReference type="Gene3D" id="1.20.140.10">
    <property type="entry name" value="Butyryl-CoA Dehydrogenase, subunit A, domain 3"/>
    <property type="match status" value="1"/>
</dbReference>
<name>A0ABU1F7D9_9RHOB</name>
<comment type="cofactor">
    <cofactor evidence="1">
        <name>FAD</name>
        <dbReference type="ChEBI" id="CHEBI:57692"/>
    </cofactor>
</comment>
<evidence type="ECO:0000256" key="1">
    <source>
        <dbReference type="ARBA" id="ARBA00001974"/>
    </source>
</evidence>
<accession>A0ABU1F7D9</accession>
<dbReference type="Gene3D" id="1.10.540.10">
    <property type="entry name" value="Acyl-CoA dehydrogenase/oxidase, N-terminal domain"/>
    <property type="match status" value="1"/>
</dbReference>
<proteinExistence type="inferred from homology"/>
<dbReference type="InterPro" id="IPR009100">
    <property type="entry name" value="AcylCoA_DH/oxidase_NM_dom_sf"/>
</dbReference>
<evidence type="ECO:0000313" key="8">
    <source>
        <dbReference type="Proteomes" id="UP001247754"/>
    </source>
</evidence>